<dbReference type="Gene3D" id="2.40.100.20">
    <property type="match status" value="1"/>
</dbReference>
<feature type="signal peptide" evidence="1">
    <location>
        <begin position="1"/>
        <end position="20"/>
    </location>
</feature>
<protein>
    <recommendedName>
        <fullName evidence="2">Cyclophilin-like domain-containing protein</fullName>
    </recommendedName>
</protein>
<dbReference type="EMBL" id="PQLX01000002">
    <property type="protein sequence ID" value="POU67086.1"/>
    <property type="molecule type" value="Genomic_DNA"/>
</dbReference>
<dbReference type="Pfam" id="PF18050">
    <property type="entry name" value="Cyclophil_like2"/>
    <property type="match status" value="1"/>
</dbReference>
<organism evidence="3 4">
    <name type="scientific">Citrobacter amalonaticus</name>
    <dbReference type="NCBI Taxonomy" id="35703"/>
    <lineage>
        <taxon>Bacteria</taxon>
        <taxon>Pseudomonadati</taxon>
        <taxon>Pseudomonadota</taxon>
        <taxon>Gammaproteobacteria</taxon>
        <taxon>Enterobacterales</taxon>
        <taxon>Enterobacteriaceae</taxon>
        <taxon>Citrobacter</taxon>
    </lineage>
</organism>
<dbReference type="SUPFAM" id="SSF50891">
    <property type="entry name" value="Cyclophilin-like"/>
    <property type="match status" value="1"/>
</dbReference>
<gene>
    <name evidence="3" type="ORF">C3430_09830</name>
</gene>
<feature type="chain" id="PRO_5015651641" description="Cyclophilin-like domain-containing protein" evidence="1">
    <location>
        <begin position="21"/>
        <end position="148"/>
    </location>
</feature>
<evidence type="ECO:0000259" key="2">
    <source>
        <dbReference type="Pfam" id="PF18050"/>
    </source>
</evidence>
<proteinExistence type="predicted"/>
<comment type="caution">
    <text evidence="3">The sequence shown here is derived from an EMBL/GenBank/DDBJ whole genome shotgun (WGS) entry which is preliminary data.</text>
</comment>
<sequence length="148" mass="16186">MKKSGLSLLLMANFVFPVNANVAAAQTNGENLMTIKMTIDRQSYTVELADNSAAKALIKQLPLTLTMEELNGNEKFADLMHPLPTSPTTPGIIHKGDVMLYGRETLVLFYATFHTTYRYTPIGRVVAADLLPEAVGHGGITVNFSKMK</sequence>
<feature type="domain" description="Cyclophilin-like" evidence="2">
    <location>
        <begin position="37"/>
        <end position="144"/>
    </location>
</feature>
<dbReference type="Proteomes" id="UP000237003">
    <property type="component" value="Unassembled WGS sequence"/>
</dbReference>
<evidence type="ECO:0000313" key="4">
    <source>
        <dbReference type="Proteomes" id="UP000237003"/>
    </source>
</evidence>
<evidence type="ECO:0000313" key="3">
    <source>
        <dbReference type="EMBL" id="POU67086.1"/>
    </source>
</evidence>
<dbReference type="InterPro" id="IPR041183">
    <property type="entry name" value="Cyclophilin-like"/>
</dbReference>
<keyword evidence="1" id="KW-0732">Signal</keyword>
<dbReference type="AlphaFoldDB" id="A0A2S4S0Y3"/>
<name>A0A2S4S0Y3_CITAM</name>
<dbReference type="InterPro" id="IPR029000">
    <property type="entry name" value="Cyclophilin-like_dom_sf"/>
</dbReference>
<dbReference type="OrthoDB" id="5298378at2"/>
<accession>A0A2S4S0Y3</accession>
<reference evidence="3 4" key="1">
    <citation type="submission" date="2018-01" db="EMBL/GenBank/DDBJ databases">
        <title>Complete genome sequences of 14 Citrobacter spp. isolated from plant in Canada.</title>
        <authorList>
            <person name="Bhandare S.G."/>
            <person name="Colavecchio A."/>
            <person name="Jeukens J."/>
            <person name="Emond-Rheault J.-G."/>
            <person name="Freschi L."/>
            <person name="Hamel J."/>
            <person name="Kukavica-Ibrulj I."/>
            <person name="Levesque R."/>
            <person name="Goodridge L."/>
        </authorList>
    </citation>
    <scope>NUCLEOTIDE SEQUENCE [LARGE SCALE GENOMIC DNA]</scope>
    <source>
        <strain evidence="3 4">S1285</strain>
    </source>
</reference>
<evidence type="ECO:0000256" key="1">
    <source>
        <dbReference type="SAM" id="SignalP"/>
    </source>
</evidence>